<dbReference type="NCBIfam" id="NF004472">
    <property type="entry name" value="PRK05805.1"/>
    <property type="match status" value="1"/>
</dbReference>
<evidence type="ECO:0000256" key="3">
    <source>
        <dbReference type="ARBA" id="ARBA00023315"/>
    </source>
</evidence>
<dbReference type="PANTHER" id="PTHR43356:SF2">
    <property type="entry name" value="PHOSPHATE ACETYLTRANSFERASE"/>
    <property type="match status" value="1"/>
</dbReference>
<gene>
    <name evidence="5" type="primary">ptb</name>
    <name evidence="5" type="ORF">E4V82_19715</name>
</gene>
<comment type="similarity">
    <text evidence="1">Belongs to the phosphate acetyltransferase and butyryltransferase family.</text>
</comment>
<dbReference type="PANTHER" id="PTHR43356">
    <property type="entry name" value="PHOSPHATE ACETYLTRANSFERASE"/>
    <property type="match status" value="1"/>
</dbReference>
<sequence length="302" mass="32162">MSKTFDKILDTAKAQGMKTVVVAVAQDEPVLEAVRDAKKNGIANAILVGDKEKIVFIAKNIGMDASEFEIIDEKNVSKAALTAVQIVSSGKADMLMKGLIDTATFLRAVLNKEVGLRTGKLMSHVAVFEIPEYDRLIFLTDVAFNMYPELKEKKSIINNSVAVAKACGVELPKVAVVCAVEVVNPGMPATLDAAMLSKMNDRGQIKGCIVDGPLSLDIAISEEAANHKNIQSPVAGKADILVMPNIEAGNSMYKCLNYTTKSKSGGLLVGTSAPVILTSRADTPETKLHSIALAALVAEYNK</sequence>
<evidence type="ECO:0000313" key="5">
    <source>
        <dbReference type="EMBL" id="MPQ64322.1"/>
    </source>
</evidence>
<accession>A0A5N7J6L3</accession>
<dbReference type="InterPro" id="IPR012147">
    <property type="entry name" value="P_Ac_Bu_trans"/>
</dbReference>
<dbReference type="InterPro" id="IPR050500">
    <property type="entry name" value="Phos_Acetyltrans/Butyryltrans"/>
</dbReference>
<dbReference type="PIRSF" id="PIRSF000428">
    <property type="entry name" value="P_Ac_trans"/>
    <property type="match status" value="1"/>
</dbReference>
<reference evidence="5 6" key="1">
    <citation type="journal article" date="2019" name="Lett. Appl. Microbiol.">
        <title>A case of 'blown pack' spoilage of vacuum-packaged pork likely associated with Clostridium estertheticum in Canada.</title>
        <authorList>
            <person name="Zhang P."/>
            <person name="Ward P."/>
            <person name="McMullen L.M."/>
            <person name="Yang X."/>
        </authorList>
    </citation>
    <scope>NUCLEOTIDE SEQUENCE [LARGE SCALE GENOMIC DNA]</scope>
    <source>
        <strain evidence="5 6">MA19</strain>
    </source>
</reference>
<dbReference type="AlphaFoldDB" id="A0A5N7J6L3"/>
<protein>
    <submittedName>
        <fullName evidence="5">Phosphate butyryltransferase</fullName>
        <ecNumber evidence="5">2.3.1.19</ecNumber>
    </submittedName>
</protein>
<comment type="caution">
    <text evidence="5">The sequence shown here is derived from an EMBL/GenBank/DDBJ whole genome shotgun (WGS) entry which is preliminary data.</text>
</comment>
<dbReference type="SUPFAM" id="SSF53659">
    <property type="entry name" value="Isocitrate/Isopropylmalate dehydrogenase-like"/>
    <property type="match status" value="1"/>
</dbReference>
<evidence type="ECO:0000313" key="6">
    <source>
        <dbReference type="Proteomes" id="UP000342249"/>
    </source>
</evidence>
<keyword evidence="2 5" id="KW-0808">Transferase</keyword>
<evidence type="ECO:0000256" key="1">
    <source>
        <dbReference type="ARBA" id="ARBA00005656"/>
    </source>
</evidence>
<dbReference type="GO" id="GO:0019605">
    <property type="term" value="P:butyrate metabolic process"/>
    <property type="evidence" value="ECO:0007669"/>
    <property type="project" value="InterPro"/>
</dbReference>
<organism evidence="5 6">
    <name type="scientific">Clostridium estertheticum</name>
    <dbReference type="NCBI Taxonomy" id="238834"/>
    <lineage>
        <taxon>Bacteria</taxon>
        <taxon>Bacillati</taxon>
        <taxon>Bacillota</taxon>
        <taxon>Clostridia</taxon>
        <taxon>Eubacteriales</taxon>
        <taxon>Clostridiaceae</taxon>
        <taxon>Clostridium</taxon>
    </lineage>
</organism>
<keyword evidence="3 5" id="KW-0012">Acyltransferase</keyword>
<dbReference type="GO" id="GO:0050182">
    <property type="term" value="F:phosphate butyryltransferase activity"/>
    <property type="evidence" value="ECO:0007669"/>
    <property type="project" value="UniProtKB-EC"/>
</dbReference>
<dbReference type="RefSeq" id="WP_152753605.1">
    <property type="nucleotide sequence ID" value="NZ_SPSE01000045.1"/>
</dbReference>
<dbReference type="Proteomes" id="UP000342249">
    <property type="component" value="Unassembled WGS sequence"/>
</dbReference>
<dbReference type="EC" id="2.3.1.19" evidence="5"/>
<proteinExistence type="inferred from homology"/>
<name>A0A5N7J6L3_9CLOT</name>
<dbReference type="NCBIfam" id="TIGR02706">
    <property type="entry name" value="P_butyryltrans"/>
    <property type="match status" value="1"/>
</dbReference>
<dbReference type="Pfam" id="PF01515">
    <property type="entry name" value="PTA_PTB"/>
    <property type="match status" value="1"/>
</dbReference>
<feature type="domain" description="Phosphate acetyl/butaryl transferase" evidence="4">
    <location>
        <begin position="74"/>
        <end position="295"/>
    </location>
</feature>
<dbReference type="InterPro" id="IPR014079">
    <property type="entry name" value="Phosphate_butyryltransferase"/>
</dbReference>
<evidence type="ECO:0000256" key="2">
    <source>
        <dbReference type="ARBA" id="ARBA00022679"/>
    </source>
</evidence>
<dbReference type="Gene3D" id="3.40.718.10">
    <property type="entry name" value="Isopropylmalate Dehydrogenase"/>
    <property type="match status" value="1"/>
</dbReference>
<evidence type="ECO:0000259" key="4">
    <source>
        <dbReference type="Pfam" id="PF01515"/>
    </source>
</evidence>
<dbReference type="EMBL" id="SPSF01000044">
    <property type="protein sequence ID" value="MPQ64322.1"/>
    <property type="molecule type" value="Genomic_DNA"/>
</dbReference>
<dbReference type="InterPro" id="IPR002505">
    <property type="entry name" value="PTA_PTB"/>
</dbReference>
<dbReference type="NCBIfam" id="NF006045">
    <property type="entry name" value="PRK08190.1"/>
    <property type="match status" value="1"/>
</dbReference>